<dbReference type="Pfam" id="PF20236">
    <property type="entry name" value="DUF6593"/>
    <property type="match status" value="1"/>
</dbReference>
<sequence>MSLNLYLRHRNLEYVLNNTYCDDQGNTVYTVHTPSIFTSNRSTTFSKALQNSLPPQQLLSEDGNPTIDNAISHTVTLDTGARSNFIYIAQIEWRLLKLSNSKFRFGMGRYSGKEVPAKDYFRTKPTIGWSHHFMFTGEDGKEYKWFLRRRYPELTLNDGSNTSIAIFHPKRLFSKEDRGRLEIFPQGQHMVDEILVTFTYMERVRKAREGGG</sequence>
<evidence type="ECO:0000259" key="1">
    <source>
        <dbReference type="Pfam" id="PF20236"/>
    </source>
</evidence>
<dbReference type="InterPro" id="IPR046528">
    <property type="entry name" value="DUF6593"/>
</dbReference>
<dbReference type="Proteomes" id="UP000772434">
    <property type="component" value="Unassembled WGS sequence"/>
</dbReference>
<accession>A0A9P5TY65</accession>
<protein>
    <recommendedName>
        <fullName evidence="1">DUF6593 domain-containing protein</fullName>
    </recommendedName>
</protein>
<organism evidence="2 3">
    <name type="scientific">Rhodocollybia butyracea</name>
    <dbReference type="NCBI Taxonomy" id="206335"/>
    <lineage>
        <taxon>Eukaryota</taxon>
        <taxon>Fungi</taxon>
        <taxon>Dikarya</taxon>
        <taxon>Basidiomycota</taxon>
        <taxon>Agaricomycotina</taxon>
        <taxon>Agaricomycetes</taxon>
        <taxon>Agaricomycetidae</taxon>
        <taxon>Agaricales</taxon>
        <taxon>Marasmiineae</taxon>
        <taxon>Omphalotaceae</taxon>
        <taxon>Rhodocollybia</taxon>
    </lineage>
</organism>
<dbReference type="AlphaFoldDB" id="A0A9P5TY65"/>
<comment type="caution">
    <text evidence="2">The sequence shown here is derived from an EMBL/GenBank/DDBJ whole genome shotgun (WGS) entry which is preliminary data.</text>
</comment>
<evidence type="ECO:0000313" key="3">
    <source>
        <dbReference type="Proteomes" id="UP000772434"/>
    </source>
</evidence>
<gene>
    <name evidence="2" type="ORF">BDP27DRAFT_1373242</name>
</gene>
<keyword evidence="3" id="KW-1185">Reference proteome</keyword>
<proteinExistence type="predicted"/>
<reference evidence="2" key="1">
    <citation type="submission" date="2020-11" db="EMBL/GenBank/DDBJ databases">
        <authorList>
            <consortium name="DOE Joint Genome Institute"/>
            <person name="Ahrendt S."/>
            <person name="Riley R."/>
            <person name="Andreopoulos W."/>
            <person name="Labutti K."/>
            <person name="Pangilinan J."/>
            <person name="Ruiz-Duenas F.J."/>
            <person name="Barrasa J.M."/>
            <person name="Sanchez-Garcia M."/>
            <person name="Camarero S."/>
            <person name="Miyauchi S."/>
            <person name="Serrano A."/>
            <person name="Linde D."/>
            <person name="Babiker R."/>
            <person name="Drula E."/>
            <person name="Ayuso-Fernandez I."/>
            <person name="Pacheco R."/>
            <person name="Padilla G."/>
            <person name="Ferreira P."/>
            <person name="Barriuso J."/>
            <person name="Kellner H."/>
            <person name="Castanera R."/>
            <person name="Alfaro M."/>
            <person name="Ramirez L."/>
            <person name="Pisabarro A.G."/>
            <person name="Kuo A."/>
            <person name="Tritt A."/>
            <person name="Lipzen A."/>
            <person name="He G."/>
            <person name="Yan M."/>
            <person name="Ng V."/>
            <person name="Cullen D."/>
            <person name="Martin F."/>
            <person name="Rosso M.-N."/>
            <person name="Henrissat B."/>
            <person name="Hibbett D."/>
            <person name="Martinez A.T."/>
            <person name="Grigoriev I.V."/>
        </authorList>
    </citation>
    <scope>NUCLEOTIDE SEQUENCE</scope>
    <source>
        <strain evidence="2">AH 40177</strain>
    </source>
</reference>
<name>A0A9P5TY65_9AGAR</name>
<evidence type="ECO:0000313" key="2">
    <source>
        <dbReference type="EMBL" id="KAF9056747.1"/>
    </source>
</evidence>
<feature type="domain" description="DUF6593" evidence="1">
    <location>
        <begin position="16"/>
        <end position="206"/>
    </location>
</feature>
<dbReference type="OrthoDB" id="3360976at2759"/>
<dbReference type="EMBL" id="JADNRY010000435">
    <property type="protein sequence ID" value="KAF9056747.1"/>
    <property type="molecule type" value="Genomic_DNA"/>
</dbReference>